<keyword evidence="6" id="KW-1185">Reference proteome</keyword>
<dbReference type="Pfam" id="PF12796">
    <property type="entry name" value="Ank_2"/>
    <property type="match status" value="1"/>
</dbReference>
<name>A0ABN6TA07_9BURK</name>
<feature type="chain" id="PRO_5045397323" description="Ankyrin repeat domain-containing protein" evidence="4">
    <location>
        <begin position="26"/>
        <end position="221"/>
    </location>
</feature>
<dbReference type="InterPro" id="IPR050745">
    <property type="entry name" value="Multifunctional_regulatory"/>
</dbReference>
<feature type="signal peptide" evidence="4">
    <location>
        <begin position="1"/>
        <end position="25"/>
    </location>
</feature>
<dbReference type="PRINTS" id="PR01415">
    <property type="entry name" value="ANKYRIN"/>
</dbReference>
<evidence type="ECO:0000313" key="5">
    <source>
        <dbReference type="EMBL" id="BDT59062.1"/>
    </source>
</evidence>
<gene>
    <name evidence="5" type="ORF">MasN3_25560</name>
</gene>
<dbReference type="InterPro" id="IPR002110">
    <property type="entry name" value="Ankyrin_rpt"/>
</dbReference>
<sequence>MTRTRRALFCSCLLAAALHGGLAAAATPEQVASFFRAVQVDNAAAVREMAGKTVNPNEINPVGGEPALVLAVREGAMQVFQALLAHPGIDLEARAMNGNTALMMAAFKNNLRAAEALLAKGAQVNRPGWTPLHYAAAGGAEDIARLLIARKANLDARSPRQSGAYTPLMMAAREAQPGMVRLLLEAGADPALKNSEGLTAAQIAERAGQAGIAATISGFKR</sequence>
<dbReference type="PANTHER" id="PTHR24189">
    <property type="entry name" value="MYOTROPHIN"/>
    <property type="match status" value="1"/>
</dbReference>
<evidence type="ECO:0000256" key="4">
    <source>
        <dbReference type="SAM" id="SignalP"/>
    </source>
</evidence>
<keyword evidence="2 3" id="KW-0040">ANK repeat</keyword>
<dbReference type="RefSeq" id="WP_281907593.1">
    <property type="nucleotide sequence ID" value="NZ_AP026966.1"/>
</dbReference>
<dbReference type="SMART" id="SM00248">
    <property type="entry name" value="ANK"/>
    <property type="match status" value="4"/>
</dbReference>
<feature type="repeat" description="ANK" evidence="3">
    <location>
        <begin position="97"/>
        <end position="125"/>
    </location>
</feature>
<dbReference type="Proteomes" id="UP001163336">
    <property type="component" value="Chromosome"/>
</dbReference>
<evidence type="ECO:0000313" key="6">
    <source>
        <dbReference type="Proteomes" id="UP001163336"/>
    </source>
</evidence>
<dbReference type="Pfam" id="PF13857">
    <property type="entry name" value="Ank_5"/>
    <property type="match status" value="1"/>
</dbReference>
<feature type="repeat" description="ANK" evidence="3">
    <location>
        <begin position="127"/>
        <end position="159"/>
    </location>
</feature>
<dbReference type="Gene3D" id="1.25.40.20">
    <property type="entry name" value="Ankyrin repeat-containing domain"/>
    <property type="match status" value="3"/>
</dbReference>
<dbReference type="PANTHER" id="PTHR24189:SF50">
    <property type="entry name" value="ANKYRIN REPEAT AND SOCS BOX PROTEIN 2"/>
    <property type="match status" value="1"/>
</dbReference>
<accession>A0ABN6TA07</accession>
<protein>
    <recommendedName>
        <fullName evidence="7">Ankyrin repeat domain-containing protein</fullName>
    </recommendedName>
</protein>
<evidence type="ECO:0000256" key="2">
    <source>
        <dbReference type="ARBA" id="ARBA00023043"/>
    </source>
</evidence>
<feature type="repeat" description="ANK" evidence="3">
    <location>
        <begin position="163"/>
        <end position="195"/>
    </location>
</feature>
<keyword evidence="1" id="KW-0677">Repeat</keyword>
<evidence type="ECO:0000256" key="3">
    <source>
        <dbReference type="PROSITE-ProRule" id="PRU00023"/>
    </source>
</evidence>
<dbReference type="InterPro" id="IPR036770">
    <property type="entry name" value="Ankyrin_rpt-contain_sf"/>
</dbReference>
<dbReference type="PROSITE" id="PS50088">
    <property type="entry name" value="ANK_REPEAT"/>
    <property type="match status" value="3"/>
</dbReference>
<reference evidence="5" key="1">
    <citation type="submission" date="2022-11" db="EMBL/GenBank/DDBJ databases">
        <title>Isolation and characterization of PLA-degrading bacterium Massilia sp. from Antarctic soil.</title>
        <authorList>
            <person name="Sato K."/>
            <person name="Gomez-Fuentes C."/>
            <person name="Ahmad S.A."/>
            <person name="Zulkharnain A."/>
        </authorList>
    </citation>
    <scope>NUCLEOTIDE SEQUENCE</scope>
    <source>
        <strain evidence="5">N-3</strain>
    </source>
</reference>
<dbReference type="EMBL" id="AP026966">
    <property type="protein sequence ID" value="BDT59062.1"/>
    <property type="molecule type" value="Genomic_DNA"/>
</dbReference>
<proteinExistence type="predicted"/>
<evidence type="ECO:0000256" key="1">
    <source>
        <dbReference type="ARBA" id="ARBA00022737"/>
    </source>
</evidence>
<organism evidence="5 6">
    <name type="scientific">Massilia varians</name>
    <dbReference type="NCBI Taxonomy" id="457921"/>
    <lineage>
        <taxon>Bacteria</taxon>
        <taxon>Pseudomonadati</taxon>
        <taxon>Pseudomonadota</taxon>
        <taxon>Betaproteobacteria</taxon>
        <taxon>Burkholderiales</taxon>
        <taxon>Oxalobacteraceae</taxon>
        <taxon>Telluria group</taxon>
        <taxon>Massilia</taxon>
    </lineage>
</organism>
<dbReference type="SUPFAM" id="SSF48403">
    <property type="entry name" value="Ankyrin repeat"/>
    <property type="match status" value="1"/>
</dbReference>
<dbReference type="PROSITE" id="PS50297">
    <property type="entry name" value="ANK_REP_REGION"/>
    <property type="match status" value="3"/>
</dbReference>
<evidence type="ECO:0008006" key="7">
    <source>
        <dbReference type="Google" id="ProtNLM"/>
    </source>
</evidence>
<keyword evidence="4" id="KW-0732">Signal</keyword>